<sequence length="88" mass="9451">MSQNGGLIHAINGGKGGQRSFREWCLEKGGTLKSQGCKIVYVGEEFCPEETGVTSLIISVFETMKTASQTTGVSKFSIKNLRCSISCV</sequence>
<accession>A0AAV4X8X2</accession>
<gene>
    <name evidence="1" type="ORF">CEXT_748241</name>
</gene>
<name>A0AAV4X8X2_CAEEX</name>
<comment type="caution">
    <text evidence="1">The sequence shown here is derived from an EMBL/GenBank/DDBJ whole genome shotgun (WGS) entry which is preliminary data.</text>
</comment>
<protein>
    <submittedName>
        <fullName evidence="1">Uncharacterized protein</fullName>
    </submittedName>
</protein>
<organism evidence="1 2">
    <name type="scientific">Caerostris extrusa</name>
    <name type="common">Bark spider</name>
    <name type="synonym">Caerostris bankana</name>
    <dbReference type="NCBI Taxonomy" id="172846"/>
    <lineage>
        <taxon>Eukaryota</taxon>
        <taxon>Metazoa</taxon>
        <taxon>Ecdysozoa</taxon>
        <taxon>Arthropoda</taxon>
        <taxon>Chelicerata</taxon>
        <taxon>Arachnida</taxon>
        <taxon>Araneae</taxon>
        <taxon>Araneomorphae</taxon>
        <taxon>Entelegynae</taxon>
        <taxon>Araneoidea</taxon>
        <taxon>Araneidae</taxon>
        <taxon>Caerostris</taxon>
    </lineage>
</organism>
<dbReference type="AlphaFoldDB" id="A0AAV4X8X2"/>
<dbReference type="EMBL" id="BPLR01017374">
    <property type="protein sequence ID" value="GIY91044.1"/>
    <property type="molecule type" value="Genomic_DNA"/>
</dbReference>
<evidence type="ECO:0000313" key="1">
    <source>
        <dbReference type="EMBL" id="GIY91044.1"/>
    </source>
</evidence>
<evidence type="ECO:0000313" key="2">
    <source>
        <dbReference type="Proteomes" id="UP001054945"/>
    </source>
</evidence>
<keyword evidence="2" id="KW-1185">Reference proteome</keyword>
<reference evidence="1 2" key="1">
    <citation type="submission" date="2021-06" db="EMBL/GenBank/DDBJ databases">
        <title>Caerostris extrusa draft genome.</title>
        <authorList>
            <person name="Kono N."/>
            <person name="Arakawa K."/>
        </authorList>
    </citation>
    <scope>NUCLEOTIDE SEQUENCE [LARGE SCALE GENOMIC DNA]</scope>
</reference>
<proteinExistence type="predicted"/>
<dbReference type="Proteomes" id="UP001054945">
    <property type="component" value="Unassembled WGS sequence"/>
</dbReference>